<keyword evidence="1" id="KW-0812">Transmembrane</keyword>
<evidence type="ECO:0000256" key="1">
    <source>
        <dbReference type="SAM" id="Phobius"/>
    </source>
</evidence>
<evidence type="ECO:0000313" key="3">
    <source>
        <dbReference type="Proteomes" id="UP001209535"/>
    </source>
</evidence>
<dbReference type="Pfam" id="PF05145">
    <property type="entry name" value="AbrB"/>
    <property type="match status" value="1"/>
</dbReference>
<feature type="transmembrane region" description="Helical" evidence="1">
    <location>
        <begin position="229"/>
        <end position="247"/>
    </location>
</feature>
<feature type="transmembrane region" description="Helical" evidence="1">
    <location>
        <begin position="7"/>
        <end position="24"/>
    </location>
</feature>
<accession>A0ABT2WZG2</accession>
<protein>
    <submittedName>
        <fullName evidence="2">AbrB family transcriptional regulator</fullName>
    </submittedName>
</protein>
<feature type="transmembrane region" description="Helical" evidence="1">
    <location>
        <begin position="202"/>
        <end position="223"/>
    </location>
</feature>
<dbReference type="RefSeq" id="WP_263333278.1">
    <property type="nucleotide sequence ID" value="NZ_JAOVQO010000003.1"/>
</dbReference>
<feature type="transmembrane region" description="Helical" evidence="1">
    <location>
        <begin position="84"/>
        <end position="103"/>
    </location>
</feature>
<organism evidence="2 3">
    <name type="scientific">Albidovulum salinarum</name>
    <dbReference type="NCBI Taxonomy" id="2984153"/>
    <lineage>
        <taxon>Bacteria</taxon>
        <taxon>Pseudomonadati</taxon>
        <taxon>Pseudomonadota</taxon>
        <taxon>Alphaproteobacteria</taxon>
        <taxon>Rhodobacterales</taxon>
        <taxon>Paracoccaceae</taxon>
        <taxon>Albidovulum</taxon>
    </lineage>
</organism>
<feature type="transmembrane region" description="Helical" evidence="1">
    <location>
        <begin position="171"/>
        <end position="190"/>
    </location>
</feature>
<dbReference type="Proteomes" id="UP001209535">
    <property type="component" value="Unassembled WGS sequence"/>
</dbReference>
<feature type="transmembrane region" description="Helical" evidence="1">
    <location>
        <begin position="148"/>
        <end position="165"/>
    </location>
</feature>
<sequence length="345" mass="35548">MPVRGARLRTLAAALLGAGGFLLAGWPLPLLLGPMLGCLAAALARVPLAGMGATGTFMRSYLGVAIGSTVTPGLIAALPAQGLSLALVPLYVITIGALGYPYFRRVAGFDRPTAFYAAMPGGLQDMLVFGEEAGGDVRTMSLVHATRVLVIVTVAPFLLMAAWGLDLSRPPGLHLGDIPATEMLLMLIAGPAGWKLAERARLFGASILGPLILTAGLSLAGFIEHRPPAEMIWAAQFFIGISVGAKYTGITARELRVTVGAGIGFAVLLALVSTGFVAIAASVSTAPLPDILLSFLPGGQAEMAVIAIVAGADVGFVVAHHLTRIFFVILVAPLVGRCGPTRRPD</sequence>
<reference evidence="2 3" key="1">
    <citation type="submission" date="2022-10" db="EMBL/GenBank/DDBJ databases">
        <title>Defluviimonas sp. nov., isolated from ocean surface sediments.</title>
        <authorList>
            <person name="He W."/>
            <person name="Wang L."/>
            <person name="Zhang D.-F."/>
        </authorList>
    </citation>
    <scope>NUCLEOTIDE SEQUENCE [LARGE SCALE GENOMIC DNA]</scope>
    <source>
        <strain evidence="2 3">WL0024</strain>
    </source>
</reference>
<dbReference type="PANTHER" id="PTHR38457">
    <property type="entry name" value="REGULATOR ABRB-RELATED"/>
    <property type="match status" value="1"/>
</dbReference>
<dbReference type="EMBL" id="JAOVQO010000003">
    <property type="protein sequence ID" value="MCU9847067.1"/>
    <property type="molecule type" value="Genomic_DNA"/>
</dbReference>
<evidence type="ECO:0000313" key="2">
    <source>
        <dbReference type="EMBL" id="MCU9847067.1"/>
    </source>
</evidence>
<keyword evidence="1" id="KW-0472">Membrane</keyword>
<comment type="caution">
    <text evidence="2">The sequence shown here is derived from an EMBL/GenBank/DDBJ whole genome shotgun (WGS) entry which is preliminary data.</text>
</comment>
<keyword evidence="3" id="KW-1185">Reference proteome</keyword>
<dbReference type="InterPro" id="IPR007820">
    <property type="entry name" value="AbrB_fam"/>
</dbReference>
<dbReference type="PANTHER" id="PTHR38457:SF1">
    <property type="entry name" value="REGULATOR ABRB-RELATED"/>
    <property type="match status" value="1"/>
</dbReference>
<feature type="transmembrane region" description="Helical" evidence="1">
    <location>
        <begin position="303"/>
        <end position="336"/>
    </location>
</feature>
<proteinExistence type="predicted"/>
<feature type="transmembrane region" description="Helical" evidence="1">
    <location>
        <begin position="259"/>
        <end position="283"/>
    </location>
</feature>
<keyword evidence="1" id="KW-1133">Transmembrane helix</keyword>
<gene>
    <name evidence="2" type="ORF">OEZ60_03530</name>
</gene>
<name>A0ABT2WZG2_9RHOB</name>
<dbReference type="PIRSF" id="PIRSF038991">
    <property type="entry name" value="Protein_AbrB"/>
    <property type="match status" value="1"/>
</dbReference>